<dbReference type="GO" id="GO:0016887">
    <property type="term" value="F:ATP hydrolysis activity"/>
    <property type="evidence" value="ECO:0007669"/>
    <property type="project" value="UniProtKB-UniRule"/>
</dbReference>
<dbReference type="InterPro" id="IPR027065">
    <property type="entry name" value="Lon_Prtase"/>
</dbReference>
<dbReference type="InterPro" id="IPR015947">
    <property type="entry name" value="PUA-like_sf"/>
</dbReference>
<comment type="similarity">
    <text evidence="10 11 14 15">Belongs to the peptidase S16 family.</text>
</comment>
<dbReference type="Gene3D" id="1.20.5.5270">
    <property type="match status" value="1"/>
</dbReference>
<dbReference type="EC" id="3.4.21.53" evidence="10 11"/>
<accession>A0A0A7UXI4</accession>
<evidence type="ECO:0000256" key="14">
    <source>
        <dbReference type="PROSITE-ProRule" id="PRU01122"/>
    </source>
</evidence>
<comment type="catalytic activity">
    <reaction evidence="9 10 11 14">
        <text>Hydrolysis of proteins in presence of ATP.</text>
        <dbReference type="EC" id="3.4.21.53"/>
    </reaction>
</comment>
<dbReference type="PROSITE" id="PS01046">
    <property type="entry name" value="LON_SER"/>
    <property type="match status" value="1"/>
</dbReference>
<evidence type="ECO:0000256" key="3">
    <source>
        <dbReference type="ARBA" id="ARBA00022670"/>
    </source>
</evidence>
<dbReference type="FunFam" id="3.40.50.300:FF:000021">
    <property type="entry name" value="Lon protease homolog"/>
    <property type="match status" value="1"/>
</dbReference>
<dbReference type="InterPro" id="IPR008269">
    <property type="entry name" value="Lon_proteolytic"/>
</dbReference>
<feature type="coiled-coil region" evidence="16">
    <location>
        <begin position="238"/>
        <end position="302"/>
    </location>
</feature>
<dbReference type="Pfam" id="PF22667">
    <property type="entry name" value="Lon_lid"/>
    <property type="match status" value="1"/>
</dbReference>
<dbReference type="InterPro" id="IPR003959">
    <property type="entry name" value="ATPase_AAA_core"/>
</dbReference>
<evidence type="ECO:0000256" key="2">
    <source>
        <dbReference type="ARBA" id="ARBA00022490"/>
    </source>
</evidence>
<dbReference type="PRINTS" id="PR00830">
    <property type="entry name" value="ENDOLAPTASE"/>
</dbReference>
<dbReference type="Pfam" id="PF00004">
    <property type="entry name" value="AAA"/>
    <property type="match status" value="1"/>
</dbReference>
<keyword evidence="3 10" id="KW-0645">Protease</keyword>
<dbReference type="NCBIfam" id="TIGR00763">
    <property type="entry name" value="lon"/>
    <property type="match status" value="1"/>
</dbReference>
<feature type="domain" description="Lon N-terminal" evidence="18">
    <location>
        <begin position="31"/>
        <end position="235"/>
    </location>
</feature>
<evidence type="ECO:0000256" key="4">
    <source>
        <dbReference type="ARBA" id="ARBA00022741"/>
    </source>
</evidence>
<protein>
    <recommendedName>
        <fullName evidence="10 11">Lon protease</fullName>
        <ecNumber evidence="10 11">3.4.21.53</ecNumber>
    </recommendedName>
    <alternativeName>
        <fullName evidence="10">ATP-dependent protease La</fullName>
    </alternativeName>
</protein>
<dbReference type="PIRSF" id="PIRSF001174">
    <property type="entry name" value="Lon_proteas"/>
    <property type="match status" value="1"/>
</dbReference>
<evidence type="ECO:0000256" key="12">
    <source>
        <dbReference type="PIRSR" id="PIRSR001174-1"/>
    </source>
</evidence>
<dbReference type="InterPro" id="IPR014721">
    <property type="entry name" value="Ribsml_uS5_D2-typ_fold_subgr"/>
</dbReference>
<keyword evidence="4 10" id="KW-0547">Nucleotide-binding</keyword>
<evidence type="ECO:0000259" key="18">
    <source>
        <dbReference type="PROSITE" id="PS51787"/>
    </source>
</evidence>
<keyword evidence="20" id="KW-1185">Reference proteome</keyword>
<dbReference type="GO" id="GO:0043565">
    <property type="term" value="F:sequence-specific DNA binding"/>
    <property type="evidence" value="ECO:0007669"/>
    <property type="project" value="UniProtKB-UniRule"/>
</dbReference>
<dbReference type="InterPro" id="IPR054594">
    <property type="entry name" value="Lon_lid"/>
</dbReference>
<dbReference type="HOGENOM" id="CLU_004109_4_3_12"/>
<dbReference type="GO" id="GO:0004176">
    <property type="term" value="F:ATP-dependent peptidase activity"/>
    <property type="evidence" value="ECO:0007669"/>
    <property type="project" value="UniProtKB-UniRule"/>
</dbReference>
<evidence type="ECO:0000256" key="5">
    <source>
        <dbReference type="ARBA" id="ARBA00022801"/>
    </source>
</evidence>
<feature type="domain" description="Lon proteolytic" evidence="17">
    <location>
        <begin position="626"/>
        <end position="806"/>
    </location>
</feature>
<keyword evidence="6 10" id="KW-0720">Serine protease</keyword>
<dbReference type="HAMAP" id="MF_01973">
    <property type="entry name" value="lon_bact"/>
    <property type="match status" value="1"/>
</dbReference>
<dbReference type="CDD" id="cd19500">
    <property type="entry name" value="RecA-like_Lon"/>
    <property type="match status" value="1"/>
</dbReference>
<dbReference type="STRING" id="1245910.OY14_01250"/>
<dbReference type="SMART" id="SM00382">
    <property type="entry name" value="AAA"/>
    <property type="match status" value="1"/>
</dbReference>
<evidence type="ECO:0000313" key="20">
    <source>
        <dbReference type="Proteomes" id="UP000030940"/>
    </source>
</evidence>
<comment type="induction">
    <text evidence="10">By heat shock.</text>
</comment>
<dbReference type="GO" id="GO:0005737">
    <property type="term" value="C:cytoplasm"/>
    <property type="evidence" value="ECO:0007669"/>
    <property type="project" value="UniProtKB-SubCell"/>
</dbReference>
<comment type="function">
    <text evidence="10">ATP-dependent serine protease that mediates the selective degradation of mutant and abnormal proteins as well as certain short-lived regulatory proteins. Required for cellular homeostasis and for survival from DNA damage and developmental changes induced by stress. Degrades polypeptides processively to yield small peptide fragments that are 5 to 10 amino acids long. Binds to DNA in a double-stranded, site-specific manner.</text>
</comment>
<keyword evidence="8 10" id="KW-0346">Stress response</keyword>
<reference evidence="19 20" key="1">
    <citation type="journal article" date="2015" name="Genome Announc.">
        <title>Genome Sequence of Borrelia chilensis VA1, a South American Member of the Lyme Borreliosis Group.</title>
        <authorList>
            <person name="Huang W."/>
            <person name="Ojaimi C."/>
            <person name="Fallon J.T."/>
            <person name="Travisany D."/>
            <person name="Maass A."/>
            <person name="Ivanova L."/>
            <person name="Tomova A."/>
            <person name="Gonzalez-Acuna D."/>
            <person name="Godfrey H.P."/>
            <person name="Cabello F.C."/>
        </authorList>
    </citation>
    <scope>NUCLEOTIDE SEQUENCE [LARGE SCALE GENOMIC DNA]</scope>
    <source>
        <strain evidence="19 20">VA1</strain>
    </source>
</reference>
<dbReference type="InterPro" id="IPR003111">
    <property type="entry name" value="Lon_prtase_N"/>
</dbReference>
<evidence type="ECO:0000256" key="15">
    <source>
        <dbReference type="RuleBase" id="RU000591"/>
    </source>
</evidence>
<dbReference type="SUPFAM" id="SSF52540">
    <property type="entry name" value="P-loop containing nucleoside triphosphate hydrolases"/>
    <property type="match status" value="1"/>
</dbReference>
<dbReference type="PANTHER" id="PTHR43718:SF2">
    <property type="entry name" value="LON PROTEASE HOMOLOG, MITOCHONDRIAL"/>
    <property type="match status" value="1"/>
</dbReference>
<dbReference type="PANTHER" id="PTHR43718">
    <property type="entry name" value="LON PROTEASE"/>
    <property type="match status" value="1"/>
</dbReference>
<proteinExistence type="evidence at transcript level"/>
<dbReference type="KEGG" id="bchi:OY14_01250"/>
<dbReference type="GO" id="GO:0004252">
    <property type="term" value="F:serine-type endopeptidase activity"/>
    <property type="evidence" value="ECO:0007669"/>
    <property type="project" value="UniProtKB-UniRule"/>
</dbReference>
<dbReference type="Proteomes" id="UP000030940">
    <property type="component" value="Chromosome"/>
</dbReference>
<dbReference type="InterPro" id="IPR027417">
    <property type="entry name" value="P-loop_NTPase"/>
</dbReference>
<dbReference type="SUPFAM" id="SSF54211">
    <property type="entry name" value="Ribosomal protein S5 domain 2-like"/>
    <property type="match status" value="1"/>
</dbReference>
<dbReference type="SMART" id="SM00464">
    <property type="entry name" value="LON"/>
    <property type="match status" value="1"/>
</dbReference>
<dbReference type="Gene3D" id="3.30.230.10">
    <property type="match status" value="1"/>
</dbReference>
<evidence type="ECO:0000256" key="1">
    <source>
        <dbReference type="ARBA" id="ARBA00004496"/>
    </source>
</evidence>
<dbReference type="SUPFAM" id="SSF88697">
    <property type="entry name" value="PUA domain-like"/>
    <property type="match status" value="1"/>
</dbReference>
<evidence type="ECO:0000256" key="9">
    <source>
        <dbReference type="ARBA" id="ARBA00050665"/>
    </source>
</evidence>
<keyword evidence="16" id="KW-0175">Coiled coil</keyword>
<dbReference type="InterPro" id="IPR004815">
    <property type="entry name" value="Lon_bac/euk-typ"/>
</dbReference>
<dbReference type="AlphaFoldDB" id="A0A0A7UXI4"/>
<gene>
    <name evidence="10" type="primary">lon</name>
    <name evidence="19" type="ORF">OY14_01250</name>
</gene>
<dbReference type="InterPro" id="IPR046336">
    <property type="entry name" value="Lon_prtase_N_sf"/>
</dbReference>
<evidence type="ECO:0000256" key="13">
    <source>
        <dbReference type="PIRSR" id="PIRSR001174-2"/>
    </source>
</evidence>
<feature type="binding site" evidence="10 13">
    <location>
        <begin position="389"/>
        <end position="396"/>
    </location>
    <ligand>
        <name>ATP</name>
        <dbReference type="ChEBI" id="CHEBI:30616"/>
    </ligand>
</feature>
<keyword evidence="2 10" id="KW-0963">Cytoplasm</keyword>
<evidence type="ECO:0000256" key="6">
    <source>
        <dbReference type="ARBA" id="ARBA00022825"/>
    </source>
</evidence>
<name>A0A0A7UXI4_9SPIR</name>
<evidence type="ECO:0000256" key="11">
    <source>
        <dbReference type="PIRNR" id="PIRNR001174"/>
    </source>
</evidence>
<dbReference type="GO" id="GO:0005524">
    <property type="term" value="F:ATP binding"/>
    <property type="evidence" value="ECO:0007669"/>
    <property type="project" value="UniProtKB-UniRule"/>
</dbReference>
<dbReference type="Gene3D" id="1.20.58.1480">
    <property type="match status" value="1"/>
</dbReference>
<comment type="subcellular location">
    <subcellularLocation>
        <location evidence="1 10 11">Cytoplasm</location>
    </subcellularLocation>
</comment>
<feature type="active site" evidence="10 12">
    <location>
        <position position="757"/>
    </location>
</feature>
<dbReference type="PROSITE" id="PS51786">
    <property type="entry name" value="LON_PROTEOLYTIC"/>
    <property type="match status" value="1"/>
</dbReference>
<keyword evidence="7 10" id="KW-0067">ATP-binding</keyword>
<dbReference type="InterPro" id="IPR008268">
    <property type="entry name" value="Peptidase_S16_AS"/>
</dbReference>
<dbReference type="GO" id="GO:0006515">
    <property type="term" value="P:protein quality control for misfolded or incompletely synthesized proteins"/>
    <property type="evidence" value="ECO:0007669"/>
    <property type="project" value="UniProtKB-UniRule"/>
</dbReference>
<dbReference type="InterPro" id="IPR027543">
    <property type="entry name" value="Lon_bac"/>
</dbReference>
<dbReference type="Gene3D" id="3.40.50.300">
    <property type="entry name" value="P-loop containing nucleotide triphosphate hydrolases"/>
    <property type="match status" value="1"/>
</dbReference>
<evidence type="ECO:0000256" key="7">
    <source>
        <dbReference type="ARBA" id="ARBA00022840"/>
    </source>
</evidence>
<dbReference type="EMBL" id="CP009910">
    <property type="protein sequence ID" value="AJA90083.1"/>
    <property type="molecule type" value="Genomic_DNA"/>
</dbReference>
<dbReference type="Gene3D" id="2.30.130.40">
    <property type="entry name" value="LON domain-like"/>
    <property type="match status" value="1"/>
</dbReference>
<dbReference type="InterPro" id="IPR003593">
    <property type="entry name" value="AAA+_ATPase"/>
</dbReference>
<evidence type="ECO:0000259" key="17">
    <source>
        <dbReference type="PROSITE" id="PS51786"/>
    </source>
</evidence>
<dbReference type="PROSITE" id="PS51787">
    <property type="entry name" value="LON_N"/>
    <property type="match status" value="1"/>
</dbReference>
<keyword evidence="5 10" id="KW-0378">Hydrolase</keyword>
<dbReference type="Gene3D" id="1.10.8.60">
    <property type="match status" value="1"/>
</dbReference>
<evidence type="ECO:0000313" key="19">
    <source>
        <dbReference type="EMBL" id="AJA90083.1"/>
    </source>
</evidence>
<feature type="active site" evidence="10 12">
    <location>
        <position position="714"/>
    </location>
</feature>
<organism evidence="19 20">
    <name type="scientific">Borreliella chilensis</name>
    <dbReference type="NCBI Taxonomy" id="1245910"/>
    <lineage>
        <taxon>Bacteria</taxon>
        <taxon>Pseudomonadati</taxon>
        <taxon>Spirochaetota</taxon>
        <taxon>Spirochaetia</taxon>
        <taxon>Spirochaetales</taxon>
        <taxon>Borreliaceae</taxon>
        <taxon>Borreliella</taxon>
    </lineage>
</organism>
<evidence type="ECO:0000256" key="8">
    <source>
        <dbReference type="ARBA" id="ARBA00023016"/>
    </source>
</evidence>
<evidence type="ECO:0000256" key="10">
    <source>
        <dbReference type="HAMAP-Rule" id="MF_01973"/>
    </source>
</evidence>
<dbReference type="InterPro" id="IPR020568">
    <property type="entry name" value="Ribosomal_Su5_D2-typ_SF"/>
</dbReference>
<dbReference type="Pfam" id="PF02190">
    <property type="entry name" value="LON_substr_bdg"/>
    <property type="match status" value="1"/>
</dbReference>
<evidence type="ECO:0000256" key="16">
    <source>
        <dbReference type="SAM" id="Coils"/>
    </source>
</evidence>
<sequence length="806" mass="90784">MDELKKARLADKKKEKPVAGILPHSNKPARAPLIAVPSHPVFPGMFIPIVVISDSDMKAIEYAMKGNGIIALFVLNDKFLEKNNNNNQHKLIVDYSKDIYSVGVTGKVIKKINLPDGGYNIFVSTFDRIKFVKVVLNDKFPIIEIDYLKQIPVRKDDIQSKAVYSSILLRTKEIFSHRKMPEVQLNMVNIEDKGKLCDIVASTISSSKNDHQIVLETLSVKDRLKKVLELIYEELNLIEIQNKIARGIQERLEKQQKEFFLKEQLKAIKAELGIGDKKNSDLAKLKAKLKALELKGESLEVVEKELEKFSLLETSSAEYIVIRNYLELITELPWQDLKINFDKLDLQKSKKILDKTHYGMTEVKDRIIEYISVLKLRKTQKGAIILLVGPPGVGKTSIGAAIAKVLRTKFFRFSVGGMRDESEIKGHRRTYVGALPGKIIQGLRITKTNSPVFLIDEVDKISASNYGDPFSVLLEVLDPEQNVKFRDHYLDLPFDISNVFFILTANSIETIPRPLLNRMEIIEVSGYVDNEKIEIARKYLIPKVLSENGIDKDSLKFQSSALVQIAQEYARDNGVRNFEKYLNKIVRKVARKLIENAEVKSYQISNDNLEEYVGVPVFRKESMPNIMYSGMVMGLAWTSYGGSTLMIETVKTESKVGGIKLTGRLGDVMKESANIAYTYVNSIKGDLSINKSFFEKYIIHLHIPEGATPKDGPSAGITIASAFISLALDKVVRPHLAMTGELSLTGNVMMIGGLREKIIAAKRSGVEHIIVPQANKVDLEEIPINIKSGINFYLVENMREVIKLLF</sequence>
<comment type="subunit">
    <text evidence="10 11">Homohexamer. Organized in a ring with a central cavity.</text>
</comment>
<dbReference type="Pfam" id="PF05362">
    <property type="entry name" value="Lon_C"/>
    <property type="match status" value="1"/>
</dbReference>
<dbReference type="GO" id="GO:0034605">
    <property type="term" value="P:cellular response to heat"/>
    <property type="evidence" value="ECO:0007669"/>
    <property type="project" value="UniProtKB-UniRule"/>
</dbReference>